<comment type="caution">
    <text evidence="9">The sequence shown here is derived from an EMBL/GenBank/DDBJ whole genome shotgun (WGS) entry which is preliminary data.</text>
</comment>
<dbReference type="PANTHER" id="PTHR10997">
    <property type="entry name" value="IMPORTIN-7, 8, 11"/>
    <property type="match status" value="1"/>
</dbReference>
<dbReference type="InterPro" id="IPR016024">
    <property type="entry name" value="ARM-type_fold"/>
</dbReference>
<keyword evidence="6" id="KW-0539">Nucleus</keyword>
<comment type="subcellular location">
    <subcellularLocation>
        <location evidence="2">Cytoplasm</location>
    </subcellularLocation>
    <subcellularLocation>
        <location evidence="1">Nucleus</location>
    </subcellularLocation>
</comment>
<evidence type="ECO:0000256" key="2">
    <source>
        <dbReference type="ARBA" id="ARBA00004496"/>
    </source>
</evidence>
<evidence type="ECO:0000259" key="8">
    <source>
        <dbReference type="PROSITE" id="PS50166"/>
    </source>
</evidence>
<accession>A0AAD5W1L8</accession>
<dbReference type="AlphaFoldDB" id="A0AAD5W1L8"/>
<name>A0AAD5W1L8_9AGAR</name>
<dbReference type="GO" id="GO:0005635">
    <property type="term" value="C:nuclear envelope"/>
    <property type="evidence" value="ECO:0007669"/>
    <property type="project" value="TreeGrafter"/>
</dbReference>
<feature type="region of interest" description="Disordered" evidence="7">
    <location>
        <begin position="965"/>
        <end position="992"/>
    </location>
</feature>
<dbReference type="GO" id="GO:0005829">
    <property type="term" value="C:cytosol"/>
    <property type="evidence" value="ECO:0007669"/>
    <property type="project" value="TreeGrafter"/>
</dbReference>
<gene>
    <name evidence="9" type="ORF">NP233_g1960</name>
</gene>
<dbReference type="GO" id="GO:0031267">
    <property type="term" value="F:small GTPase binding"/>
    <property type="evidence" value="ECO:0007669"/>
    <property type="project" value="InterPro"/>
</dbReference>
<evidence type="ECO:0000313" key="9">
    <source>
        <dbReference type="EMBL" id="KAJ3574136.1"/>
    </source>
</evidence>
<organism evidence="9 10">
    <name type="scientific">Leucocoprinus birnbaumii</name>
    <dbReference type="NCBI Taxonomy" id="56174"/>
    <lineage>
        <taxon>Eukaryota</taxon>
        <taxon>Fungi</taxon>
        <taxon>Dikarya</taxon>
        <taxon>Basidiomycota</taxon>
        <taxon>Agaricomycotina</taxon>
        <taxon>Agaricomycetes</taxon>
        <taxon>Agaricomycetidae</taxon>
        <taxon>Agaricales</taxon>
        <taxon>Agaricineae</taxon>
        <taxon>Agaricaceae</taxon>
        <taxon>Leucocoprinus</taxon>
    </lineage>
</organism>
<keyword evidence="5" id="KW-0653">Protein transport</keyword>
<feature type="domain" description="Importin N-terminal" evidence="8">
    <location>
        <begin position="24"/>
        <end position="103"/>
    </location>
</feature>
<dbReference type="SMART" id="SM00913">
    <property type="entry name" value="IBN_N"/>
    <property type="match status" value="1"/>
</dbReference>
<dbReference type="EMBL" id="JANIEX010000079">
    <property type="protein sequence ID" value="KAJ3574136.1"/>
    <property type="molecule type" value="Genomic_DNA"/>
</dbReference>
<dbReference type="Gene3D" id="1.25.10.10">
    <property type="entry name" value="Leucine-rich Repeat Variant"/>
    <property type="match status" value="1"/>
</dbReference>
<dbReference type="Proteomes" id="UP001213000">
    <property type="component" value="Unassembled WGS sequence"/>
</dbReference>
<sequence length="1057" mass="119444">MDLQTLSNLFATTLNPDPNVRKAAELQIRKIGNEEGMIAALLQIIAADSIDIATRQACSVWLKNRVYTCYTIETPNPRRPDLSPIRDSDRDALRRSILPLLAHSPSRSISVQLSHTLKNVIAFDLPNNKWSTLAEEIKQLLVSTEVRQVHAGCLAALESVRAFRFRQKNDILPTIVASLFPTLVTIANQLLNAPPSTSQDAPTILHLILKTYKTSIGVHLSTHQQSPESIVPWGQLFFKVVNLRVPNEVVPQDEEERERCEWWKAKKWAYCTLGRLFHRFGNPSQLPSTMRDEYNQFAQHFATVFAPEILTIYLQQVELYVQNQTWLSKKCQYQIFQFFTECVKPKSTWAQLKPHFETLVSSFVFPQLTFNDHRQQVWENDPVDYIRMAVDEYESFSTPVSAATSFLFALASNRTKITFMPILGFINQVLRSYASPSPVSLITVLINTPALGPWIMRHPEVKNNMEQFMLQFVTPELDSAQPYLRAISLEILGTVTKSGLMWTDKSKLEHHFKVVMRSLDDQELPVRVQAALALTEMILVHEEVKTAVSPQVGKVIQDLLKLSDETDLEILNRSMEVMVDQFQTELLPVAAQLTARLCESYLRLARETVNQEESLNAADNVDIEESLADMDDDKTFAAMGIAKTISTVVASIDTAPEILAQVQEVIIPIISFTLDHKLLELLDNMYDLVDSLTYKSRSIAPSMWPVFESTYKIFKSEAIDFLDEMLPSLDNFVSFGSDVIKARADYRQMLLDIYSTSMTNDQLGENDRVNGSKLAESMLLNLRGSLDDSLQGILTIALTTLESAQGTALKLANLEVLINTVLYNPALSLHIMEATRPGMARTFFDKWFAAINAENKLPRVHDKKLTIVALCALLELSPESIPSGLVEGWPGIVTGIMKTFKELPKAIEGGLGFFRGSSWSKHCRRKRRVMDEVDDKFLNFADTEDDVWDQDSAYLEMLAREGARLREQSEKADGEAEDDEDDEDTDSDDEDIDEELGYISPLDTVDPYVTFKQALGVFEAQNPQMYQLATTSLNIEQQTQLMEIIRQAEQNATTPQA</sequence>
<feature type="compositionally biased region" description="Basic and acidic residues" evidence="7">
    <location>
        <begin position="965"/>
        <end position="974"/>
    </location>
</feature>
<dbReference type="SUPFAM" id="SSF48371">
    <property type="entry name" value="ARM repeat"/>
    <property type="match status" value="1"/>
</dbReference>
<dbReference type="InterPro" id="IPR001494">
    <property type="entry name" value="Importin-beta_N"/>
</dbReference>
<reference evidence="9" key="1">
    <citation type="submission" date="2022-07" db="EMBL/GenBank/DDBJ databases">
        <title>Genome Sequence of Leucocoprinus birnbaumii.</title>
        <authorList>
            <person name="Buettner E."/>
        </authorList>
    </citation>
    <scope>NUCLEOTIDE SEQUENCE</scope>
    <source>
        <strain evidence="9">VT141</strain>
    </source>
</reference>
<keyword evidence="10" id="KW-1185">Reference proteome</keyword>
<evidence type="ECO:0000256" key="6">
    <source>
        <dbReference type="ARBA" id="ARBA00023242"/>
    </source>
</evidence>
<proteinExistence type="predicted"/>
<dbReference type="GO" id="GO:0006606">
    <property type="term" value="P:protein import into nucleus"/>
    <property type="evidence" value="ECO:0007669"/>
    <property type="project" value="TreeGrafter"/>
</dbReference>
<evidence type="ECO:0000256" key="3">
    <source>
        <dbReference type="ARBA" id="ARBA00022448"/>
    </source>
</evidence>
<keyword evidence="4" id="KW-0963">Cytoplasm</keyword>
<evidence type="ECO:0000256" key="5">
    <source>
        <dbReference type="ARBA" id="ARBA00022927"/>
    </source>
</evidence>
<protein>
    <recommendedName>
        <fullName evidence="8">Importin N-terminal domain-containing protein</fullName>
    </recommendedName>
</protein>
<dbReference type="PANTHER" id="PTHR10997:SF18">
    <property type="entry name" value="D-IMPORTIN 7_RANBP7"/>
    <property type="match status" value="1"/>
</dbReference>
<feature type="compositionally biased region" description="Acidic residues" evidence="7">
    <location>
        <begin position="975"/>
        <end position="992"/>
    </location>
</feature>
<evidence type="ECO:0000313" key="10">
    <source>
        <dbReference type="Proteomes" id="UP001213000"/>
    </source>
</evidence>
<dbReference type="InterPro" id="IPR011989">
    <property type="entry name" value="ARM-like"/>
</dbReference>
<evidence type="ECO:0000256" key="1">
    <source>
        <dbReference type="ARBA" id="ARBA00004123"/>
    </source>
</evidence>
<dbReference type="PROSITE" id="PS50166">
    <property type="entry name" value="IMPORTIN_B_NT"/>
    <property type="match status" value="1"/>
</dbReference>
<evidence type="ECO:0000256" key="4">
    <source>
        <dbReference type="ARBA" id="ARBA00022490"/>
    </source>
</evidence>
<keyword evidence="3" id="KW-0813">Transport</keyword>
<evidence type="ECO:0000256" key="7">
    <source>
        <dbReference type="SAM" id="MobiDB-lite"/>
    </source>
</evidence>